<evidence type="ECO:0000313" key="2">
    <source>
        <dbReference type="Proteomes" id="UP000244880"/>
    </source>
</evidence>
<accession>A0A2R8B916</accession>
<name>A0A2R8B916_9RHOB</name>
<dbReference type="Proteomes" id="UP000244880">
    <property type="component" value="Unassembled WGS sequence"/>
</dbReference>
<dbReference type="RefSeq" id="WP_108826893.1">
    <property type="nucleotide sequence ID" value="NZ_OMOR01000001.1"/>
</dbReference>
<reference evidence="1 2" key="1">
    <citation type="submission" date="2018-03" db="EMBL/GenBank/DDBJ databases">
        <authorList>
            <person name="Keele B.F."/>
        </authorList>
    </citation>
    <scope>NUCLEOTIDE SEQUENCE [LARGE SCALE GENOMIC DNA]</scope>
    <source>
        <strain evidence="1 2">CECT 8599</strain>
    </source>
</reference>
<keyword evidence="1" id="KW-0489">Methyltransferase</keyword>
<protein>
    <submittedName>
        <fullName evidence="1">tRNA (Mo5U34)-methyltransferase</fullName>
        <ecNumber evidence="1">2.1.1.-</ecNumber>
    </submittedName>
</protein>
<dbReference type="EMBL" id="OMOR01000001">
    <property type="protein sequence ID" value="SPH19565.1"/>
    <property type="molecule type" value="Genomic_DNA"/>
</dbReference>
<organism evidence="1 2">
    <name type="scientific">Ascidiaceihabitans donghaensis</name>
    <dbReference type="NCBI Taxonomy" id="1510460"/>
    <lineage>
        <taxon>Bacteria</taxon>
        <taxon>Pseudomonadati</taxon>
        <taxon>Pseudomonadota</taxon>
        <taxon>Alphaproteobacteria</taxon>
        <taxon>Rhodobacterales</taxon>
        <taxon>Paracoccaceae</taxon>
        <taxon>Ascidiaceihabitans</taxon>
    </lineage>
</organism>
<dbReference type="GO" id="GO:0032259">
    <property type="term" value="P:methylation"/>
    <property type="evidence" value="ECO:0007669"/>
    <property type="project" value="UniProtKB-KW"/>
</dbReference>
<dbReference type="GO" id="GO:0008168">
    <property type="term" value="F:methyltransferase activity"/>
    <property type="evidence" value="ECO:0007669"/>
    <property type="project" value="UniProtKB-KW"/>
</dbReference>
<dbReference type="OrthoDB" id="3783712at2"/>
<gene>
    <name evidence="1" type="primary">cmoB_1</name>
    <name evidence="1" type="ORF">ASD8599_00293</name>
</gene>
<proteinExistence type="predicted"/>
<dbReference type="Gene3D" id="3.40.50.150">
    <property type="entry name" value="Vaccinia Virus protein VP39"/>
    <property type="match status" value="1"/>
</dbReference>
<dbReference type="InterPro" id="IPR029063">
    <property type="entry name" value="SAM-dependent_MTases_sf"/>
</dbReference>
<dbReference type="AlphaFoldDB" id="A0A2R8B916"/>
<dbReference type="EC" id="2.1.1.-" evidence="1"/>
<evidence type="ECO:0000313" key="1">
    <source>
        <dbReference type="EMBL" id="SPH19565.1"/>
    </source>
</evidence>
<sequence length="238" mass="27282">MPFFDFIDTLPRYASIDRPQANRLNLRRRFIIGPVKPYFKNARVLDLASHDGRWCYAFAAAGAREVVGFEGRQELIDSFPDFPDEELRNKVQLHCTDIFDGLDAAIAEGERFDVVGVLGIYYHIMDHQRLLKQIRAVKPKLVIIDSEFSTRDNPIIQLVQERTDQILNAIPEYDGHEIAVKGVPSFRAMELMADSAGFDLEWNDVSDIPRGRRGGVADYYRKTNMRRATCFLRPKGDT</sequence>
<dbReference type="CDD" id="cd02440">
    <property type="entry name" value="AdoMet_MTases"/>
    <property type="match status" value="1"/>
</dbReference>
<keyword evidence="1" id="KW-0808">Transferase</keyword>
<keyword evidence="2" id="KW-1185">Reference proteome</keyword>
<dbReference type="SUPFAM" id="SSF53335">
    <property type="entry name" value="S-adenosyl-L-methionine-dependent methyltransferases"/>
    <property type="match status" value="1"/>
</dbReference>
<dbReference type="Pfam" id="PF13489">
    <property type="entry name" value="Methyltransf_23"/>
    <property type="match status" value="1"/>
</dbReference>